<dbReference type="Pfam" id="PF13416">
    <property type="entry name" value="SBP_bac_8"/>
    <property type="match status" value="1"/>
</dbReference>
<protein>
    <submittedName>
        <fullName evidence="9">Periplasmic binding protein-like II</fullName>
    </submittedName>
</protein>
<evidence type="ECO:0000256" key="2">
    <source>
        <dbReference type="ARBA" id="ARBA00022692"/>
    </source>
</evidence>
<keyword evidence="4 6" id="KW-0472">Membrane</keyword>
<dbReference type="Gene3D" id="3.40.190.10">
    <property type="entry name" value="Periplasmic binding protein-like II"/>
    <property type="match status" value="3"/>
</dbReference>
<feature type="transmembrane region" description="Helical" evidence="6">
    <location>
        <begin position="309"/>
        <end position="330"/>
    </location>
</feature>
<keyword evidence="2 6" id="KW-0812">Transmembrane</keyword>
<dbReference type="InterPro" id="IPR050490">
    <property type="entry name" value="Bact_solute-bd_prot1"/>
</dbReference>
<dbReference type="AlphaFoldDB" id="A0A1Y1X0B4"/>
<keyword evidence="7" id="KW-0732">Signal</keyword>
<evidence type="ECO:0000256" key="1">
    <source>
        <dbReference type="ARBA" id="ARBA00004141"/>
    </source>
</evidence>
<dbReference type="EMBL" id="MCFG01000189">
    <property type="protein sequence ID" value="ORX79048.1"/>
    <property type="molecule type" value="Genomic_DNA"/>
</dbReference>
<dbReference type="InterPro" id="IPR006059">
    <property type="entry name" value="SBP"/>
</dbReference>
<dbReference type="PANTHER" id="PTHR43649">
    <property type="entry name" value="ARABINOSE-BINDING PROTEIN-RELATED"/>
    <property type="match status" value="1"/>
</dbReference>
<accession>A0A1Y1X0B4</accession>
<dbReference type="Pfam" id="PF01547">
    <property type="entry name" value="SBP_bac_1"/>
    <property type="match status" value="1"/>
</dbReference>
<evidence type="ECO:0000256" key="4">
    <source>
        <dbReference type="ARBA" id="ARBA00023136"/>
    </source>
</evidence>
<dbReference type="GO" id="GO:0004930">
    <property type="term" value="F:G protein-coupled receptor activity"/>
    <property type="evidence" value="ECO:0007669"/>
    <property type="project" value="InterPro"/>
</dbReference>
<feature type="transmembrane region" description="Helical" evidence="6">
    <location>
        <begin position="460"/>
        <end position="484"/>
    </location>
</feature>
<feature type="region of interest" description="Disordered" evidence="5">
    <location>
        <begin position="511"/>
        <end position="544"/>
    </location>
</feature>
<feature type="transmembrane region" description="Helical" evidence="6">
    <location>
        <begin position="342"/>
        <end position="358"/>
    </location>
</feature>
<feature type="compositionally biased region" description="Polar residues" evidence="5">
    <location>
        <begin position="530"/>
        <end position="544"/>
    </location>
</feature>
<feature type="transmembrane region" description="Helical" evidence="6">
    <location>
        <begin position="912"/>
        <end position="933"/>
    </location>
</feature>
<feature type="chain" id="PRO_5012237406" evidence="7">
    <location>
        <begin position="21"/>
        <end position="1120"/>
    </location>
</feature>
<comment type="caution">
    <text evidence="9">The sequence shown here is derived from an EMBL/GenBank/DDBJ whole genome shotgun (WGS) entry which is preliminary data.</text>
</comment>
<feature type="transmembrane region" description="Helical" evidence="6">
    <location>
        <begin position="972"/>
        <end position="992"/>
    </location>
</feature>
<feature type="compositionally biased region" description="Low complexity" evidence="5">
    <location>
        <begin position="512"/>
        <end position="529"/>
    </location>
</feature>
<dbReference type="GO" id="GO:0016020">
    <property type="term" value="C:membrane"/>
    <property type="evidence" value="ECO:0007669"/>
    <property type="project" value="UniProtKB-SubCell"/>
</dbReference>
<reference evidence="9 10" key="1">
    <citation type="submission" date="2016-08" db="EMBL/GenBank/DDBJ databases">
        <title>A Parts List for Fungal Cellulosomes Revealed by Comparative Genomics.</title>
        <authorList>
            <consortium name="DOE Joint Genome Institute"/>
            <person name="Haitjema C.H."/>
            <person name="Gilmore S.P."/>
            <person name="Henske J.K."/>
            <person name="Solomon K.V."/>
            <person name="De Groot R."/>
            <person name="Kuo A."/>
            <person name="Mondo S.J."/>
            <person name="Salamov A.A."/>
            <person name="Labutti K."/>
            <person name="Zhao Z."/>
            <person name="Chiniquy J."/>
            <person name="Barry K."/>
            <person name="Brewer H.M."/>
            <person name="Purvine S.O."/>
            <person name="Wright A.T."/>
            <person name="Boxma B."/>
            <person name="Van Alen T."/>
            <person name="Hackstein J.H."/>
            <person name="Baker S.E."/>
            <person name="Grigoriev I.V."/>
            <person name="O'Malley M.A."/>
        </authorList>
    </citation>
    <scope>NUCLEOTIDE SEQUENCE [LARGE SCALE GENOMIC DNA]</scope>
    <source>
        <strain evidence="9 10">S4</strain>
    </source>
</reference>
<evidence type="ECO:0000313" key="9">
    <source>
        <dbReference type="EMBL" id="ORX79048.1"/>
    </source>
</evidence>
<feature type="signal peptide" evidence="7">
    <location>
        <begin position="1"/>
        <end position="20"/>
    </location>
</feature>
<feature type="transmembrane region" description="Helical" evidence="6">
    <location>
        <begin position="272"/>
        <end position="297"/>
    </location>
</feature>
<keyword evidence="10" id="KW-1185">Reference proteome</keyword>
<reference evidence="9 10" key="2">
    <citation type="submission" date="2016-08" db="EMBL/GenBank/DDBJ databases">
        <title>Pervasive Adenine N6-methylation of Active Genes in Fungi.</title>
        <authorList>
            <consortium name="DOE Joint Genome Institute"/>
            <person name="Mondo S.J."/>
            <person name="Dannebaum R.O."/>
            <person name="Kuo R.C."/>
            <person name="Labutti K."/>
            <person name="Haridas S."/>
            <person name="Kuo A."/>
            <person name="Salamov A."/>
            <person name="Ahrendt S.R."/>
            <person name="Lipzen A."/>
            <person name="Sullivan W."/>
            <person name="Andreopoulos W.B."/>
            <person name="Clum A."/>
            <person name="Lindquist E."/>
            <person name="Daum C."/>
            <person name="Ramamoorthy G.K."/>
            <person name="Gryganskyi A."/>
            <person name="Culley D."/>
            <person name="Magnuson J.K."/>
            <person name="James T.Y."/>
            <person name="O'Malley M.A."/>
            <person name="Stajich J.E."/>
            <person name="Spatafora J.W."/>
            <person name="Visel A."/>
            <person name="Grigoriev I.V."/>
        </authorList>
    </citation>
    <scope>NUCLEOTIDE SEQUENCE [LARGE SCALE GENOMIC DNA]</scope>
    <source>
        <strain evidence="9 10">S4</strain>
    </source>
</reference>
<sequence length="1120" mass="130192">MLYIFINILLLSNFVHLGFCYGSITHLNVLGYALDEHYDLYKEMLDDFNNYSKKNNLNITIDSNIYSNPDSIPSINDYESLIESALLRQSTNYDIIYYDNGFSSKYGEYLLDLKKYLPEEHIELFNPNLLSYTCKYGEKLVGMPYSIGYSVLYSNTVLLERYNKTIPKTWDELIETSKYIIEKENDPDLVAYNGLFNDSEQGLCSIYEFIYSCRESYDSPFPEINSETSIKALNLIKKLKNEISSVEKTLDQLELLTKVHYISITSIDSAGIIGLLFFEFITLLIVFMLSSLAALYLKRFKLYFKYLSNDFWIITILGLVLILSSCYTFFGPLTKFKCNFHLTLVIVGFTLNLAPILHKFIASCPEKNKMLKWISHHKYIFLMFYLFIDIFICISFYNNNNLETIIINEKPIFKKCALNNGYNTSVMVFILAFFFVHILIMILFSFIEWRQRLIIYDVQLYVYTFYAICILMLVIISYISFYGYRLTIPYNKEKVKEIAIYINKIKNSKKLQNNNQHSSNTSINSISSNKPLSRTRSTYTGNGPSRNLPIYSRMLYYHKVDCEKILNTYTSGLSNISIENVSKNNISMENVSKNNISMESLSKNRPENNISMENVSKNQHENNISMENVSKNQPENNISIENVSKNQPENNISIENATLGNNTQLNVIAYAIDPTFQPYTPMVNDFNEYSKRNNLNITLNLNIYTNLNLTTNINDYAMVKTLLTKKKKFDLFFYDNAFTPKYGEYLLDLKEYLPKEHITLFDSKLISSSCLYDDKIIGLPYSVGYSMLYSNKLLLNKYNQTVPKTWDELIEISQFILEKENDPDLIAYNGLFDDSDQGICSIYEFIYSCRDSYDSPFPEINSETSIKALKLIKKIKNTISSAEEVLTQVDDLTKFHFISFNSDDSIGILAKIIYITSIVISIFMFLSLLFLYTEKFKIFFQYLSIDSWIITIIGLIIIICSCFTSFGPITVIKYIIFSILYSININVENIILNDQPNFKKFFVISSYTSLYGFRLLIPFNKKKEKEITLYINTIFNLRNGEYFDTFSSNITEKTENDDNTFKKTDYSVYSQKRTMQSILYSKILSYHNTETLSKSFSFNCSESNNSYSIRPKTNTTNENN</sequence>
<comment type="subcellular location">
    <subcellularLocation>
        <location evidence="1">Membrane</location>
        <topology evidence="1">Multi-pass membrane protein</topology>
    </subcellularLocation>
</comment>
<dbReference type="OrthoDB" id="2021138at2759"/>
<feature type="transmembrane region" description="Helical" evidence="6">
    <location>
        <begin position="379"/>
        <end position="397"/>
    </location>
</feature>
<evidence type="ECO:0000256" key="5">
    <source>
        <dbReference type="SAM" id="MobiDB-lite"/>
    </source>
</evidence>
<organism evidence="9 10">
    <name type="scientific">Anaeromyces robustus</name>
    <dbReference type="NCBI Taxonomy" id="1754192"/>
    <lineage>
        <taxon>Eukaryota</taxon>
        <taxon>Fungi</taxon>
        <taxon>Fungi incertae sedis</taxon>
        <taxon>Chytridiomycota</taxon>
        <taxon>Chytridiomycota incertae sedis</taxon>
        <taxon>Neocallimastigomycetes</taxon>
        <taxon>Neocallimastigales</taxon>
        <taxon>Neocallimastigaceae</taxon>
        <taxon>Anaeromyces</taxon>
    </lineage>
</organism>
<feature type="domain" description="G-protein coupled receptors family 3 profile" evidence="8">
    <location>
        <begin position="275"/>
        <end position="479"/>
    </location>
</feature>
<feature type="transmembrane region" description="Helical" evidence="6">
    <location>
        <begin position="945"/>
        <end position="966"/>
    </location>
</feature>
<evidence type="ECO:0000313" key="10">
    <source>
        <dbReference type="Proteomes" id="UP000193944"/>
    </source>
</evidence>
<evidence type="ECO:0000256" key="3">
    <source>
        <dbReference type="ARBA" id="ARBA00022989"/>
    </source>
</evidence>
<feature type="transmembrane region" description="Helical" evidence="6">
    <location>
        <begin position="427"/>
        <end position="448"/>
    </location>
</feature>
<dbReference type="Pfam" id="PF00003">
    <property type="entry name" value="7tm_3"/>
    <property type="match status" value="1"/>
</dbReference>
<keyword evidence="3 6" id="KW-1133">Transmembrane helix</keyword>
<dbReference type="SUPFAM" id="SSF53850">
    <property type="entry name" value="Periplasmic binding protein-like II"/>
    <property type="match status" value="2"/>
</dbReference>
<name>A0A1Y1X0B4_9FUNG</name>
<dbReference type="InterPro" id="IPR017978">
    <property type="entry name" value="GPCR_3_C"/>
</dbReference>
<evidence type="ECO:0000256" key="7">
    <source>
        <dbReference type="SAM" id="SignalP"/>
    </source>
</evidence>
<gene>
    <name evidence="9" type="ORF">BCR32DRAFT_269712</name>
</gene>
<dbReference type="Proteomes" id="UP000193944">
    <property type="component" value="Unassembled WGS sequence"/>
</dbReference>
<evidence type="ECO:0000256" key="6">
    <source>
        <dbReference type="SAM" id="Phobius"/>
    </source>
</evidence>
<evidence type="ECO:0000259" key="8">
    <source>
        <dbReference type="Pfam" id="PF00003"/>
    </source>
</evidence>
<proteinExistence type="predicted"/>